<dbReference type="Proteomes" id="UP001430377">
    <property type="component" value="Unassembled WGS sequence"/>
</dbReference>
<evidence type="ECO:0000259" key="5">
    <source>
        <dbReference type="Pfam" id="PF00496"/>
    </source>
</evidence>
<evidence type="ECO:0000256" key="2">
    <source>
        <dbReference type="ARBA" id="ARBA00022448"/>
    </source>
</evidence>
<dbReference type="PANTHER" id="PTHR30290:SF9">
    <property type="entry name" value="OLIGOPEPTIDE-BINDING PROTEIN APPA"/>
    <property type="match status" value="1"/>
</dbReference>
<dbReference type="InterPro" id="IPR039424">
    <property type="entry name" value="SBP_5"/>
</dbReference>
<organism evidence="6 7">
    <name type="scientific">Haloarcula rubra</name>
    <dbReference type="NCBI Taxonomy" id="2487747"/>
    <lineage>
        <taxon>Archaea</taxon>
        <taxon>Methanobacteriati</taxon>
        <taxon>Methanobacteriota</taxon>
        <taxon>Stenosarchaea group</taxon>
        <taxon>Halobacteria</taxon>
        <taxon>Halobacteriales</taxon>
        <taxon>Haloarculaceae</taxon>
        <taxon>Haloarcula</taxon>
    </lineage>
</organism>
<gene>
    <name evidence="6" type="ORF">EGH21_14950</name>
</gene>
<dbReference type="AlphaFoldDB" id="A0AAW4PST7"/>
<keyword evidence="3" id="KW-0732">Signal</keyword>
<keyword evidence="2" id="KW-0813">Transport</keyword>
<evidence type="ECO:0000256" key="3">
    <source>
        <dbReference type="ARBA" id="ARBA00022729"/>
    </source>
</evidence>
<dbReference type="Gene3D" id="3.10.105.10">
    <property type="entry name" value="Dipeptide-binding Protein, Domain 3"/>
    <property type="match status" value="2"/>
</dbReference>
<dbReference type="GO" id="GO:1904680">
    <property type="term" value="F:peptide transmembrane transporter activity"/>
    <property type="evidence" value="ECO:0007669"/>
    <property type="project" value="TreeGrafter"/>
</dbReference>
<evidence type="ECO:0000256" key="4">
    <source>
        <dbReference type="SAM" id="MobiDB-lite"/>
    </source>
</evidence>
<dbReference type="CDD" id="cd00995">
    <property type="entry name" value="PBP2_NikA_DppA_OppA_like"/>
    <property type="match status" value="1"/>
</dbReference>
<evidence type="ECO:0000313" key="6">
    <source>
        <dbReference type="EMBL" id="MBX0324326.1"/>
    </source>
</evidence>
<name>A0AAW4PST7_9EURY</name>
<evidence type="ECO:0000313" key="7">
    <source>
        <dbReference type="Proteomes" id="UP001430377"/>
    </source>
</evidence>
<dbReference type="RefSeq" id="WP_220619284.1">
    <property type="nucleotide sequence ID" value="NZ_RKLR01000006.1"/>
</dbReference>
<dbReference type="SUPFAM" id="SSF53850">
    <property type="entry name" value="Periplasmic binding protein-like II"/>
    <property type="match status" value="2"/>
</dbReference>
<feature type="region of interest" description="Disordered" evidence="4">
    <location>
        <begin position="220"/>
        <end position="247"/>
    </location>
</feature>
<dbReference type="GO" id="GO:0015833">
    <property type="term" value="P:peptide transport"/>
    <property type="evidence" value="ECO:0007669"/>
    <property type="project" value="TreeGrafter"/>
</dbReference>
<keyword evidence="7" id="KW-1185">Reference proteome</keyword>
<protein>
    <submittedName>
        <fullName evidence="6">ABC transporter substrate-binding protein</fullName>
    </submittedName>
</protein>
<feature type="compositionally biased region" description="Polar residues" evidence="4">
    <location>
        <begin position="225"/>
        <end position="243"/>
    </location>
</feature>
<dbReference type="Pfam" id="PF00496">
    <property type="entry name" value="SBP_bac_5"/>
    <property type="match status" value="1"/>
</dbReference>
<dbReference type="PANTHER" id="PTHR30290">
    <property type="entry name" value="PERIPLASMIC BINDING COMPONENT OF ABC TRANSPORTER"/>
    <property type="match status" value="1"/>
</dbReference>
<reference evidence="6 7" key="1">
    <citation type="submission" date="2021-06" db="EMBL/GenBank/DDBJ databases">
        <title>Halomicroarcula sp. a new haloarchaeum isolated from saline soil.</title>
        <authorList>
            <person name="Duran-Viseras A."/>
            <person name="Sanchez-Porro C."/>
            <person name="Ventosa A."/>
        </authorList>
    </citation>
    <scope>NUCLEOTIDE SEQUENCE [LARGE SCALE GENOMIC DNA]</scope>
    <source>
        <strain evidence="6 7">F13</strain>
    </source>
</reference>
<dbReference type="Gene3D" id="3.40.190.10">
    <property type="entry name" value="Periplasmic binding protein-like II"/>
    <property type="match status" value="1"/>
</dbReference>
<dbReference type="InterPro" id="IPR000914">
    <property type="entry name" value="SBP_5_dom"/>
</dbReference>
<comment type="caution">
    <text evidence="6">The sequence shown here is derived from an EMBL/GenBank/DDBJ whole genome shotgun (WGS) entry which is preliminary data.</text>
</comment>
<sequence length="626" mass="68145">MADERQSERPAVTEPIGRRRALGLLGSGALGLLGGCFGAKDLFERSDPGEQLSVAIKSPPADADTRALRIARFLATNLTAVGINATVVPTRRETLMRDVLVNQQFDVYVAPFPECDDPDFLRPLFHSRYTDTAGWYNPFGFEDGDVDSLLELQRRQDGGQRRRTLGTIQEKLARAQPLSVLAFVDELRALSSTVGVGYGADGIHSKLGYLTLSSATLDTVPDPTAGQTNGTAETRTAAPSETRSPADGIRMTLTDNRALKNLNPLSAAARDDGVVTSLLYDSLGQRIDGRVRPWLADSWTWSDESPVEVSLDLSIREGATWHDGTDVDATDVAFTYRFLSDTSMGAFDSPVPAPRFSGRASLLDAVETLDSNTVRLTFDSVSRPVARQALTVPILPAHVWESKTGKALVGSIDTEETLTEAVVWANRNPVGSGPLRFRRLQPQERLVLEPFADHFLTDVTAPHLKPFADGVDYDALTFRRAPSSEAAISLVQNGDAEGTGLGVAPSSIPTIGRDSSLDLSVTPTRTFYHVGYNTRRPPFDDPAFRRLVARLLDKAYFAEEVFEGYGKPAASPLARHDSLASQLAWDGRDPVAPFFGEDGRLDTDRAREAFRNAGYRYTAEGELVVS</sequence>
<accession>A0AAW4PST7</accession>
<comment type="similarity">
    <text evidence="1">Belongs to the bacterial solute-binding protein 5 family.</text>
</comment>
<evidence type="ECO:0000256" key="1">
    <source>
        <dbReference type="ARBA" id="ARBA00005695"/>
    </source>
</evidence>
<dbReference type="EMBL" id="RKLR01000006">
    <property type="protein sequence ID" value="MBX0324326.1"/>
    <property type="molecule type" value="Genomic_DNA"/>
</dbReference>
<proteinExistence type="inferred from homology"/>
<feature type="domain" description="Solute-binding protein family 5" evidence="5">
    <location>
        <begin position="291"/>
        <end position="621"/>
    </location>
</feature>